<dbReference type="GO" id="GO:0008270">
    <property type="term" value="F:zinc ion binding"/>
    <property type="evidence" value="ECO:0007669"/>
    <property type="project" value="InterPro"/>
</dbReference>
<dbReference type="InterPro" id="IPR013149">
    <property type="entry name" value="ADH-like_C"/>
</dbReference>
<dbReference type="InterPro" id="IPR047618">
    <property type="entry name" value="QOR-like"/>
</dbReference>
<protein>
    <submittedName>
        <fullName evidence="4">NADPH2:quinone reductase</fullName>
        <ecNumber evidence="4">1.6.5.5</ecNumber>
    </submittedName>
</protein>
<dbReference type="InterPro" id="IPR036291">
    <property type="entry name" value="NAD(P)-bd_dom_sf"/>
</dbReference>
<dbReference type="Gene3D" id="3.40.50.720">
    <property type="entry name" value="NAD(P)-binding Rossmann-like Domain"/>
    <property type="match status" value="1"/>
</dbReference>
<evidence type="ECO:0000313" key="4">
    <source>
        <dbReference type="EMBL" id="MBB4614843.1"/>
    </source>
</evidence>
<dbReference type="InterPro" id="IPR002364">
    <property type="entry name" value="Quin_OxRdtase/zeta-crystal_CS"/>
</dbReference>
<dbReference type="InterPro" id="IPR011032">
    <property type="entry name" value="GroES-like_sf"/>
</dbReference>
<evidence type="ECO:0000256" key="1">
    <source>
        <dbReference type="ARBA" id="ARBA00022857"/>
    </source>
</evidence>
<dbReference type="GO" id="GO:0005829">
    <property type="term" value="C:cytosol"/>
    <property type="evidence" value="ECO:0007669"/>
    <property type="project" value="TreeGrafter"/>
</dbReference>
<dbReference type="RefSeq" id="WP_144906191.1">
    <property type="nucleotide sequence ID" value="NZ_JACHOA010000006.1"/>
</dbReference>
<evidence type="ECO:0000259" key="3">
    <source>
        <dbReference type="SMART" id="SM00829"/>
    </source>
</evidence>
<dbReference type="Proteomes" id="UP000538566">
    <property type="component" value="Unassembled WGS sequence"/>
</dbReference>
<dbReference type="EMBL" id="JACHOA010000006">
    <property type="protein sequence ID" value="MBB4614843.1"/>
    <property type="molecule type" value="Genomic_DNA"/>
</dbReference>
<dbReference type="InterPro" id="IPR013154">
    <property type="entry name" value="ADH-like_N"/>
</dbReference>
<dbReference type="SMART" id="SM00829">
    <property type="entry name" value="PKS_ER"/>
    <property type="match status" value="1"/>
</dbReference>
<dbReference type="PANTHER" id="PTHR48106">
    <property type="entry name" value="QUINONE OXIDOREDUCTASE PIG3-RELATED"/>
    <property type="match status" value="1"/>
</dbReference>
<dbReference type="CDD" id="cd05286">
    <property type="entry name" value="QOR2"/>
    <property type="match status" value="1"/>
</dbReference>
<keyword evidence="2 4" id="KW-0560">Oxidoreductase</keyword>
<dbReference type="FunFam" id="3.40.50.720:FF:000053">
    <property type="entry name" value="Quinone oxidoreductase 1"/>
    <property type="match status" value="1"/>
</dbReference>
<sequence length="325" mass="33770">MQAKVVRLTTTGGPEVIEWTTVDLPAPAAGEVMVEHTAVGLNMIDTYHRRGIYPMALPSGLGVEAAGRVVAVGAGVRELAVGDRVASFGPDLGAYATARLYKAASLFKLPDAIPDDIAAAAILKACTVEFLVERCAHVQAGMPVLVHAAAGGVGLLLVQWLKHVGATVIGTVSTEAKAEAARAAGADHVINYAADPVAPKVRELTDGAGVRVTFDGVGMDTWEASLDSTGKRGLIVNYGNASAPVSGISLGVLAQKGSLYNTRPMLYHYYEDPAERAAGAARVWELIADGTLDVTIGQTYALSDVAQAHRDLEGRKTTGSTVLSV</sequence>
<name>A0A7W7AD55_9SPHN</name>
<gene>
    <name evidence="4" type="ORF">GGR37_003133</name>
</gene>
<dbReference type="Pfam" id="PF00107">
    <property type="entry name" value="ADH_zinc_N"/>
    <property type="match status" value="1"/>
</dbReference>
<dbReference type="Gene3D" id="3.90.180.10">
    <property type="entry name" value="Medium-chain alcohol dehydrogenases, catalytic domain"/>
    <property type="match status" value="1"/>
</dbReference>
<comment type="caution">
    <text evidence="4">The sequence shown here is derived from an EMBL/GenBank/DDBJ whole genome shotgun (WGS) entry which is preliminary data.</text>
</comment>
<organism evidence="4 5">
    <name type="scientific">Novosphingobium taihuense</name>
    <dbReference type="NCBI Taxonomy" id="260085"/>
    <lineage>
        <taxon>Bacteria</taxon>
        <taxon>Pseudomonadati</taxon>
        <taxon>Pseudomonadota</taxon>
        <taxon>Alphaproteobacteria</taxon>
        <taxon>Sphingomonadales</taxon>
        <taxon>Sphingomonadaceae</taxon>
        <taxon>Novosphingobium</taxon>
    </lineage>
</organism>
<dbReference type="OrthoDB" id="9805883at2"/>
<keyword evidence="1" id="KW-0521">NADP</keyword>
<reference evidence="4 5" key="1">
    <citation type="submission" date="2020-08" db="EMBL/GenBank/DDBJ databases">
        <title>Genomic Encyclopedia of Type Strains, Phase IV (KMG-IV): sequencing the most valuable type-strain genomes for metagenomic binning, comparative biology and taxonomic classification.</title>
        <authorList>
            <person name="Goeker M."/>
        </authorList>
    </citation>
    <scope>NUCLEOTIDE SEQUENCE [LARGE SCALE GENOMIC DNA]</scope>
    <source>
        <strain evidence="4 5">DSM 17507</strain>
    </source>
</reference>
<dbReference type="EC" id="1.6.5.5" evidence="4"/>
<accession>A0A7W7AD55</accession>
<dbReference type="GO" id="GO:0003960">
    <property type="term" value="F:quinone reductase (NADPH) activity"/>
    <property type="evidence" value="ECO:0007669"/>
    <property type="project" value="UniProtKB-EC"/>
</dbReference>
<evidence type="ECO:0000256" key="2">
    <source>
        <dbReference type="ARBA" id="ARBA00023002"/>
    </source>
</evidence>
<dbReference type="Pfam" id="PF08240">
    <property type="entry name" value="ADH_N"/>
    <property type="match status" value="1"/>
</dbReference>
<feature type="domain" description="Enoyl reductase (ER)" evidence="3">
    <location>
        <begin position="12"/>
        <end position="323"/>
    </location>
</feature>
<dbReference type="InterPro" id="IPR020843">
    <property type="entry name" value="ER"/>
</dbReference>
<dbReference type="PANTHER" id="PTHR48106:SF13">
    <property type="entry name" value="QUINONE OXIDOREDUCTASE-RELATED"/>
    <property type="match status" value="1"/>
</dbReference>
<dbReference type="GO" id="GO:0035925">
    <property type="term" value="F:mRNA 3'-UTR AU-rich region binding"/>
    <property type="evidence" value="ECO:0007669"/>
    <property type="project" value="TreeGrafter"/>
</dbReference>
<evidence type="ECO:0000313" key="5">
    <source>
        <dbReference type="Proteomes" id="UP000538566"/>
    </source>
</evidence>
<dbReference type="PROSITE" id="PS01162">
    <property type="entry name" value="QOR_ZETA_CRYSTAL"/>
    <property type="match status" value="1"/>
</dbReference>
<keyword evidence="5" id="KW-1185">Reference proteome</keyword>
<dbReference type="GO" id="GO:0070402">
    <property type="term" value="F:NADPH binding"/>
    <property type="evidence" value="ECO:0007669"/>
    <property type="project" value="TreeGrafter"/>
</dbReference>
<dbReference type="SUPFAM" id="SSF51735">
    <property type="entry name" value="NAD(P)-binding Rossmann-fold domains"/>
    <property type="match status" value="1"/>
</dbReference>
<proteinExistence type="predicted"/>
<dbReference type="AlphaFoldDB" id="A0A7W7AD55"/>
<dbReference type="SUPFAM" id="SSF50129">
    <property type="entry name" value="GroES-like"/>
    <property type="match status" value="1"/>
</dbReference>